<feature type="compositionally biased region" description="Basic and acidic residues" evidence="1">
    <location>
        <begin position="1049"/>
        <end position="1069"/>
    </location>
</feature>
<reference evidence="3" key="1">
    <citation type="submission" date="2022-09" db="EMBL/GenBank/DDBJ databases">
        <title>Culturomic study of gut microbiota in children with autism spectrum disorder.</title>
        <authorList>
            <person name="Efimov B.A."/>
            <person name="Chaplin A.V."/>
            <person name="Sokolova S.R."/>
            <person name="Pikina A.P."/>
            <person name="Korzhanova M."/>
            <person name="Belova V."/>
            <person name="Korostin D."/>
        </authorList>
    </citation>
    <scope>NUCLEOTIDE SEQUENCE</scope>
    <source>
        <strain evidence="3">ASD5510</strain>
    </source>
</reference>
<protein>
    <recommendedName>
        <fullName evidence="5">GLUG domain-containing protein</fullName>
    </recommendedName>
</protein>
<keyword evidence="4" id="KW-1185">Reference proteome</keyword>
<keyword evidence="2" id="KW-0812">Transmembrane</keyword>
<gene>
    <name evidence="3" type="ORF">OBO34_05365</name>
</gene>
<name>A0A9J6QJW9_9FIRM</name>
<proteinExistence type="predicted"/>
<keyword evidence="2" id="KW-0472">Membrane</keyword>
<keyword evidence="2" id="KW-1133">Transmembrane helix</keyword>
<feature type="region of interest" description="Disordered" evidence="1">
    <location>
        <begin position="1049"/>
        <end position="1078"/>
    </location>
</feature>
<evidence type="ECO:0000313" key="3">
    <source>
        <dbReference type="EMBL" id="MCU7377784.1"/>
    </source>
</evidence>
<organism evidence="3 4">
    <name type="scientific">Hominibacterium faecale</name>
    <dbReference type="NCBI Taxonomy" id="2839743"/>
    <lineage>
        <taxon>Bacteria</taxon>
        <taxon>Bacillati</taxon>
        <taxon>Bacillota</taxon>
        <taxon>Clostridia</taxon>
        <taxon>Peptostreptococcales</taxon>
        <taxon>Anaerovoracaceae</taxon>
        <taxon>Hominibacterium</taxon>
    </lineage>
</organism>
<evidence type="ECO:0008006" key="5">
    <source>
        <dbReference type="Google" id="ProtNLM"/>
    </source>
</evidence>
<dbReference type="RefSeq" id="WP_269478403.1">
    <property type="nucleotide sequence ID" value="NZ_JAOSHN010000002.1"/>
</dbReference>
<comment type="caution">
    <text evidence="3">The sequence shown here is derived from an EMBL/GenBank/DDBJ whole genome shotgun (WGS) entry which is preliminary data.</text>
</comment>
<sequence length="1268" mass="140270">MIRKRIGIFVICFALVTSYLLGGAFVKKNEAHAEVVADWAIGKVLDATLNVVNGVFLKLMGEAIDNTENETLKNIEQFVVDADNLFLAGEADHSSEQILEELNAISNQIDTMDQSIQGALNQMFQYDVKGQVEQLHKGINGIYMELSRTEDLYTAYLQAASDYSQAVLDQSEGKANDDKVEDAKIDFNNSRKNLEKAFRQLDFKKKLDGIASYCCVLYPSYEANAASRRSANTKLSQTYPGQLWTLLNISVPFDHQKYEAMTAAANDCAQVFELALRMNRVYFDYYSAKYENDPDKKSTLKNMSKQYEQMANGTINAINDLTRQFTGYQEMDSKYKSYVDLKMNIPALMRPYDVQTAKDLNYAEKDTHKTYYRPAGWLPLQSKEIYTAWSANTRPQMNFYRIAIDGTPYLFLKDPGVSGEGVVYREEKKVDSGWSYWYYYGQDYFNLLRTSDGFYSMPGTYADVAAITKSDAYNAVSGNLLDYLRKNGGLSGLPSNAEYVMTRDGRGYMLPRLTLKANNYTEMAYWCSTTLNKDNPSKAQAKVDLEDVNYNRSKLIAMLAGDKNKKEQSSVSVSLSDQRGSLTVTDEEGNSISGKVQAGRTLTLKLKVEEGAKLRSLKWVSKDYKTKVDIATGDSLELMKADKDGFYTFTYPMSYQDCTFQADFTNAEEEGEGTEENPYLISSAQDYVDYATKAKEDDTYNKANYKLTADIDFWKEKASKNAVLGQNKEGFNGTFDGGGHTITGMDWWGAFDTIGKDGVVRNLLITTGDQRFLGFMSLIARENNGLITGCGILGDKTRPVTNSYDGVIGAIAQSNGKAGTIENCYNSLSITANGKYSRLGAIAGDNAGIIRNCYNTGDLSSDSSFSYNRKASTVFNCYDAGIVRGSVFSGEQGADIRDVFYQTGKDVYSSQGIGLTEEQMKGNDLLAALNKNVTKTEDLCRWIIKEGTNSGYPILGTVPDRYALSTDIKGKGSLIVADEEDKEIHKAVSGQAVKVTATPEGGRQVDNLKLYDEKGKTIKKLEVKADEKGIVKTSFAMPEQNATVHVKFAKQETPEAGRKETGGKEETGQKDSAVQKKGSGPIYDKAVLTDKDTGITVTGDEVDTRAVLKVEAYDETDPRHEQIEDAASDDVLASYDVSLTLVDEQGKEIKADTPKFKGTLDVAFPIRESDREKDLKVLHGSEDGLKFEDGGLKDDGLYHVSVTHLSPFAVVEHQEDLKADLSAGETLDPGSGGSARIWIVIACIAAVAITASIILIVRKRRKEKGTSQ</sequence>
<dbReference type="Gene3D" id="2.160.20.110">
    <property type="match status" value="1"/>
</dbReference>
<evidence type="ECO:0000256" key="2">
    <source>
        <dbReference type="SAM" id="Phobius"/>
    </source>
</evidence>
<dbReference type="Proteomes" id="UP001065549">
    <property type="component" value="Unassembled WGS sequence"/>
</dbReference>
<accession>A0A9J6QJW9</accession>
<feature type="transmembrane region" description="Helical" evidence="2">
    <location>
        <begin position="1237"/>
        <end position="1257"/>
    </location>
</feature>
<evidence type="ECO:0000313" key="4">
    <source>
        <dbReference type="Proteomes" id="UP001065549"/>
    </source>
</evidence>
<dbReference type="AlphaFoldDB" id="A0A9J6QJW9"/>
<dbReference type="EMBL" id="JAOSHN010000002">
    <property type="protein sequence ID" value="MCU7377784.1"/>
    <property type="molecule type" value="Genomic_DNA"/>
</dbReference>
<evidence type="ECO:0000256" key="1">
    <source>
        <dbReference type="SAM" id="MobiDB-lite"/>
    </source>
</evidence>